<dbReference type="PROSITE" id="PS50102">
    <property type="entry name" value="RRM"/>
    <property type="match status" value="2"/>
</dbReference>
<sequence length="337" mass="37567">MEDDLYQDPYAINNNATTLNTQYTQPIQHSLPPDAADESARKIFIGGLNWDTTEENLSKYFSKFGQVVQLNIMRDPNTNKSRGFGFLTFADLDSVQQVMIRDHWLDGKLIDPKRNMHRHDNLKHKKIFIGGIPLTMPVEQVVDEFGAVFGTITDANLMYDKETGRSRGFGFLTFESEQQAEDAVKEGRFDLVGKSVEVKRVQTRNERSGTQDAGKQYQTSMFGGPTNNPFNPQAMAAMYQRMGWNAFGGMGMMNPMMMGGMGGMANPMMQMMQQNPSSTTAAPSEGANQDEESAYGSYGGPLQPGLGQVPRHNVNTPKSQPGPQRSAQRTQNTYKPY</sequence>
<evidence type="ECO:0000313" key="6">
    <source>
        <dbReference type="EMBL" id="EOQ98907.1"/>
    </source>
</evidence>
<feature type="compositionally biased region" description="Polar residues" evidence="4">
    <location>
        <begin position="210"/>
        <end position="227"/>
    </location>
</feature>
<dbReference type="RefSeq" id="XP_009270213.1">
    <property type="nucleotide sequence ID" value="XM_009271938.1"/>
</dbReference>
<dbReference type="Proteomes" id="UP000014064">
    <property type="component" value="Unassembled WGS sequence"/>
</dbReference>
<dbReference type="GO" id="GO:0003729">
    <property type="term" value="F:mRNA binding"/>
    <property type="evidence" value="ECO:0007669"/>
    <property type="project" value="TreeGrafter"/>
</dbReference>
<accession>R9A9W5</accession>
<dbReference type="EMBL" id="KE007247">
    <property type="protein sequence ID" value="EOQ98907.1"/>
    <property type="molecule type" value="Genomic_DNA"/>
</dbReference>
<dbReference type="GO" id="GO:0006417">
    <property type="term" value="P:regulation of translation"/>
    <property type="evidence" value="ECO:0007669"/>
    <property type="project" value="TreeGrafter"/>
</dbReference>
<evidence type="ECO:0000256" key="3">
    <source>
        <dbReference type="PROSITE-ProRule" id="PRU00176"/>
    </source>
</evidence>
<dbReference type="OrthoDB" id="1875751at2759"/>
<dbReference type="GeneID" id="20375625"/>
<dbReference type="SMART" id="SM00360">
    <property type="entry name" value="RRM"/>
    <property type="match status" value="2"/>
</dbReference>
<evidence type="ECO:0000259" key="5">
    <source>
        <dbReference type="PROSITE" id="PS50102"/>
    </source>
</evidence>
<evidence type="ECO:0000256" key="2">
    <source>
        <dbReference type="ARBA" id="ARBA00022884"/>
    </source>
</evidence>
<dbReference type="OMA" id="FHPMAMM"/>
<dbReference type="InterPro" id="IPR012677">
    <property type="entry name" value="Nucleotide-bd_a/b_plait_sf"/>
</dbReference>
<dbReference type="InterPro" id="IPR035979">
    <property type="entry name" value="RBD_domain_sf"/>
</dbReference>
<dbReference type="InterPro" id="IPR000504">
    <property type="entry name" value="RRM_dom"/>
</dbReference>
<gene>
    <name evidence="6" type="ORF">J056_002673</name>
</gene>
<name>R9A9W5_WALI9</name>
<evidence type="ECO:0000256" key="4">
    <source>
        <dbReference type="SAM" id="MobiDB-lite"/>
    </source>
</evidence>
<dbReference type="Gene3D" id="3.30.70.330">
    <property type="match status" value="2"/>
</dbReference>
<keyword evidence="2 3" id="KW-0694">RNA-binding</keyword>
<feature type="region of interest" description="Disordered" evidence="4">
    <location>
        <begin position="202"/>
        <end position="227"/>
    </location>
</feature>
<feature type="domain" description="RRM" evidence="5">
    <location>
        <begin position="41"/>
        <end position="116"/>
    </location>
</feature>
<protein>
    <submittedName>
        <fullName evidence="6">Nuclear polyadenylated RNA-binding protein 4</fullName>
    </submittedName>
</protein>
<feature type="compositionally biased region" description="Polar residues" evidence="4">
    <location>
        <begin position="313"/>
        <end position="337"/>
    </location>
</feature>
<dbReference type="SUPFAM" id="SSF54928">
    <property type="entry name" value="RNA-binding domain, RBD"/>
    <property type="match status" value="2"/>
</dbReference>
<dbReference type="STRING" id="1299270.R9A9W5"/>
<keyword evidence="1" id="KW-0677">Repeat</keyword>
<dbReference type="KEGG" id="wic:J056_002673"/>
<proteinExistence type="predicted"/>
<dbReference type="PANTHER" id="PTHR48032">
    <property type="entry name" value="RNA-BINDING PROTEIN MUSASHI HOMOLOG RBP6"/>
    <property type="match status" value="1"/>
</dbReference>
<organism evidence="6 7">
    <name type="scientific">Wallemia ichthyophaga (strain EXF-994 / CBS 113033)</name>
    <dbReference type="NCBI Taxonomy" id="1299270"/>
    <lineage>
        <taxon>Eukaryota</taxon>
        <taxon>Fungi</taxon>
        <taxon>Dikarya</taxon>
        <taxon>Basidiomycota</taxon>
        <taxon>Wallemiomycotina</taxon>
        <taxon>Wallemiomycetes</taxon>
        <taxon>Wallemiales</taxon>
        <taxon>Wallemiaceae</taxon>
        <taxon>Wallemia</taxon>
    </lineage>
</organism>
<evidence type="ECO:0000256" key="1">
    <source>
        <dbReference type="ARBA" id="ARBA00022737"/>
    </source>
</evidence>
<evidence type="ECO:0000313" key="7">
    <source>
        <dbReference type="Proteomes" id="UP000014064"/>
    </source>
</evidence>
<dbReference type="AlphaFoldDB" id="R9A9W5"/>
<dbReference type="PANTHER" id="PTHR48032:SF6">
    <property type="entry name" value="RNA-BINDING (RRM_RBD_RNP MOTIFS) FAMILY PROTEIN"/>
    <property type="match status" value="1"/>
</dbReference>
<feature type="domain" description="RRM" evidence="5">
    <location>
        <begin position="125"/>
        <end position="208"/>
    </location>
</feature>
<dbReference type="Pfam" id="PF00076">
    <property type="entry name" value="RRM_1"/>
    <property type="match status" value="2"/>
</dbReference>
<keyword evidence="7" id="KW-1185">Reference proteome</keyword>
<dbReference type="HOGENOM" id="CLU_012062_0_3_1"/>
<dbReference type="eggNOG" id="KOG4205">
    <property type="taxonomic scope" value="Eukaryota"/>
</dbReference>
<reference evidence="7" key="1">
    <citation type="journal article" date="2013" name="BMC Genomics">
        <title>Genome and transcriptome sequencing of the halophilic fungus Wallemia ichthyophaga: haloadaptations present and absent.</title>
        <authorList>
            <person name="Zajc J."/>
            <person name="Liu Y."/>
            <person name="Dai W."/>
            <person name="Yang Z."/>
            <person name="Hu J."/>
            <person name="Gostincar C."/>
            <person name="Gunde-Cimerman N."/>
        </authorList>
    </citation>
    <scope>NUCLEOTIDE SEQUENCE [LARGE SCALE GENOMIC DNA]</scope>
    <source>
        <strain evidence="7">EXF-994 / CBS 113033</strain>
    </source>
</reference>
<feature type="region of interest" description="Disordered" evidence="4">
    <location>
        <begin position="268"/>
        <end position="337"/>
    </location>
</feature>